<keyword evidence="4" id="KW-0805">Transcription regulation</keyword>
<dbReference type="FunFam" id="3.40.50.2300:FF:000001">
    <property type="entry name" value="DNA-binding response regulator PhoB"/>
    <property type="match status" value="1"/>
</dbReference>
<feature type="domain" description="OmpR/PhoB-type" evidence="11">
    <location>
        <begin position="124"/>
        <end position="220"/>
    </location>
</feature>
<evidence type="ECO:0000259" key="11">
    <source>
        <dbReference type="PROSITE" id="PS51755"/>
    </source>
</evidence>
<keyword evidence="2 8" id="KW-0597">Phosphoprotein</keyword>
<dbReference type="CDD" id="cd00383">
    <property type="entry name" value="trans_reg_C"/>
    <property type="match status" value="1"/>
</dbReference>
<keyword evidence="6" id="KW-0804">Transcription</keyword>
<evidence type="ECO:0000256" key="5">
    <source>
        <dbReference type="ARBA" id="ARBA00023125"/>
    </source>
</evidence>
<dbReference type="SMART" id="SM00448">
    <property type="entry name" value="REC"/>
    <property type="match status" value="1"/>
</dbReference>
<dbReference type="FunFam" id="1.10.10.10:FF:000018">
    <property type="entry name" value="DNA-binding response regulator ResD"/>
    <property type="match status" value="1"/>
</dbReference>
<dbReference type="PANTHER" id="PTHR48111">
    <property type="entry name" value="REGULATOR OF RPOS"/>
    <property type="match status" value="1"/>
</dbReference>
<dbReference type="InterPro" id="IPR001867">
    <property type="entry name" value="OmpR/PhoB-type_DNA-bd"/>
</dbReference>
<evidence type="ECO:0000256" key="4">
    <source>
        <dbReference type="ARBA" id="ARBA00023015"/>
    </source>
</evidence>
<dbReference type="Gene3D" id="6.10.250.690">
    <property type="match status" value="1"/>
</dbReference>
<feature type="modified residue" description="4-aspartylphosphate" evidence="8">
    <location>
        <position position="53"/>
    </location>
</feature>
<evidence type="ECO:0000256" key="3">
    <source>
        <dbReference type="ARBA" id="ARBA00023012"/>
    </source>
</evidence>
<evidence type="ECO:0000313" key="13">
    <source>
        <dbReference type="Proteomes" id="UP000563151"/>
    </source>
</evidence>
<reference evidence="12 13" key="1">
    <citation type="submission" date="2020-04" db="EMBL/GenBank/DDBJ databases">
        <title>Genomic insights into acetone-butanol-ethanol (ABE) fermentation by sequencing solventogenic clostridia strains.</title>
        <authorList>
            <person name="Brown S."/>
        </authorList>
    </citation>
    <scope>NUCLEOTIDE SEQUENCE [LARGE SCALE GENOMIC DNA]</scope>
    <source>
        <strain evidence="12 13">DJ011</strain>
    </source>
</reference>
<name>A0A923J2X8_CLOTT</name>
<dbReference type="EMBL" id="JAAZWO010000025">
    <property type="protein sequence ID" value="MBC2399293.1"/>
    <property type="molecule type" value="Genomic_DNA"/>
</dbReference>
<keyword evidence="13" id="KW-1185">Reference proteome</keyword>
<comment type="caution">
    <text evidence="12">The sequence shown here is derived from an EMBL/GenBank/DDBJ whole genome shotgun (WGS) entry which is preliminary data.</text>
</comment>
<feature type="domain" description="Response regulatory" evidence="10">
    <location>
        <begin position="4"/>
        <end position="117"/>
    </location>
</feature>
<feature type="DNA-binding region" description="OmpR/PhoB-type" evidence="9">
    <location>
        <begin position="124"/>
        <end position="220"/>
    </location>
</feature>
<dbReference type="Gene3D" id="3.40.50.2300">
    <property type="match status" value="1"/>
</dbReference>
<dbReference type="GO" id="GO:0032993">
    <property type="term" value="C:protein-DNA complex"/>
    <property type="evidence" value="ECO:0007669"/>
    <property type="project" value="TreeGrafter"/>
</dbReference>
<keyword evidence="5 9" id="KW-0238">DNA-binding</keyword>
<dbReference type="GO" id="GO:0000156">
    <property type="term" value="F:phosphorelay response regulator activity"/>
    <property type="evidence" value="ECO:0007669"/>
    <property type="project" value="TreeGrafter"/>
</dbReference>
<evidence type="ECO:0000256" key="6">
    <source>
        <dbReference type="ARBA" id="ARBA00023163"/>
    </source>
</evidence>
<dbReference type="PROSITE" id="PS51755">
    <property type="entry name" value="OMPR_PHOB"/>
    <property type="match status" value="1"/>
</dbReference>
<proteinExistence type="predicted"/>
<dbReference type="Pfam" id="PF00072">
    <property type="entry name" value="Response_reg"/>
    <property type="match status" value="1"/>
</dbReference>
<dbReference type="Gene3D" id="1.10.10.10">
    <property type="entry name" value="Winged helix-like DNA-binding domain superfamily/Winged helix DNA-binding domain"/>
    <property type="match status" value="1"/>
</dbReference>
<dbReference type="GO" id="GO:0005829">
    <property type="term" value="C:cytosol"/>
    <property type="evidence" value="ECO:0007669"/>
    <property type="project" value="TreeGrafter"/>
</dbReference>
<dbReference type="GO" id="GO:0000976">
    <property type="term" value="F:transcription cis-regulatory region binding"/>
    <property type="evidence" value="ECO:0007669"/>
    <property type="project" value="TreeGrafter"/>
</dbReference>
<organism evidence="12 13">
    <name type="scientific">Clostridium tetanomorphum</name>
    <dbReference type="NCBI Taxonomy" id="1553"/>
    <lineage>
        <taxon>Bacteria</taxon>
        <taxon>Bacillati</taxon>
        <taxon>Bacillota</taxon>
        <taxon>Clostridia</taxon>
        <taxon>Eubacteriales</taxon>
        <taxon>Clostridiaceae</taxon>
        <taxon>Clostridium</taxon>
    </lineage>
</organism>
<dbReference type="Pfam" id="PF00486">
    <property type="entry name" value="Trans_reg_C"/>
    <property type="match status" value="1"/>
</dbReference>
<sequence>MKRKILIIEDEKKLSDIMTLYFKKEGYEIFTAYDGKEGECYIEENTFDLIILDVMMPKKDGWSLLKKIKSTSNTPVILTTARGDEEDRIFGLELGADDYMVKPLSMRELVLRVNLRMNSYCPKNNSLNFDNMTINEDQREVLENKKIVNLTPKEFDLLLFLCKNPSQVFNRTQLLDKVWGYDFSGDTRTVDTHIKNLREKINFCEKHIKTVWGVGYKLEI</sequence>
<evidence type="ECO:0000256" key="8">
    <source>
        <dbReference type="PROSITE-ProRule" id="PRU00169"/>
    </source>
</evidence>
<dbReference type="PROSITE" id="PS50110">
    <property type="entry name" value="RESPONSE_REGULATORY"/>
    <property type="match status" value="1"/>
</dbReference>
<dbReference type="Proteomes" id="UP000563151">
    <property type="component" value="Unassembled WGS sequence"/>
</dbReference>
<evidence type="ECO:0000256" key="7">
    <source>
        <dbReference type="ARBA" id="ARBA00024867"/>
    </source>
</evidence>
<dbReference type="CDD" id="cd17574">
    <property type="entry name" value="REC_OmpR"/>
    <property type="match status" value="1"/>
</dbReference>
<dbReference type="RefSeq" id="WP_035151967.1">
    <property type="nucleotide sequence ID" value="NZ_JAAZWO010000025.1"/>
</dbReference>
<dbReference type="PANTHER" id="PTHR48111:SF21">
    <property type="entry name" value="DNA-BINDING DUAL MASTER TRANSCRIPTIONAL REGULATOR RPAA"/>
    <property type="match status" value="1"/>
</dbReference>
<dbReference type="AlphaFoldDB" id="A0A923J2X8"/>
<evidence type="ECO:0000259" key="10">
    <source>
        <dbReference type="PROSITE" id="PS50110"/>
    </source>
</evidence>
<keyword evidence="3" id="KW-0902">Two-component regulatory system</keyword>
<accession>A0A923J2X8</accession>
<dbReference type="SMART" id="SM00862">
    <property type="entry name" value="Trans_reg_C"/>
    <property type="match status" value="1"/>
</dbReference>
<evidence type="ECO:0000256" key="2">
    <source>
        <dbReference type="ARBA" id="ARBA00022553"/>
    </source>
</evidence>
<dbReference type="InterPro" id="IPR011006">
    <property type="entry name" value="CheY-like_superfamily"/>
</dbReference>
<dbReference type="SUPFAM" id="SSF52172">
    <property type="entry name" value="CheY-like"/>
    <property type="match status" value="1"/>
</dbReference>
<evidence type="ECO:0000256" key="9">
    <source>
        <dbReference type="PROSITE-ProRule" id="PRU01091"/>
    </source>
</evidence>
<dbReference type="GO" id="GO:0006355">
    <property type="term" value="P:regulation of DNA-templated transcription"/>
    <property type="evidence" value="ECO:0007669"/>
    <property type="project" value="InterPro"/>
</dbReference>
<dbReference type="InterPro" id="IPR001789">
    <property type="entry name" value="Sig_transdc_resp-reg_receiver"/>
</dbReference>
<evidence type="ECO:0000256" key="1">
    <source>
        <dbReference type="ARBA" id="ARBA00018672"/>
    </source>
</evidence>
<gene>
    <name evidence="12" type="ORF">HGG79_16165</name>
</gene>
<evidence type="ECO:0000313" key="12">
    <source>
        <dbReference type="EMBL" id="MBC2399293.1"/>
    </source>
</evidence>
<comment type="function">
    <text evidence="7">May play the central regulatory role in sporulation. It may be an element of the effector pathway responsible for the activation of sporulation genes in response to nutritional stress. Spo0A may act in concert with spo0H (a sigma factor) to control the expression of some genes that are critical to the sporulation process.</text>
</comment>
<dbReference type="InterPro" id="IPR039420">
    <property type="entry name" value="WalR-like"/>
</dbReference>
<protein>
    <recommendedName>
        <fullName evidence="1">Stage 0 sporulation protein A homolog</fullName>
    </recommendedName>
</protein>
<dbReference type="InterPro" id="IPR036388">
    <property type="entry name" value="WH-like_DNA-bd_sf"/>
</dbReference>